<evidence type="ECO:0000256" key="2">
    <source>
        <dbReference type="ARBA" id="ARBA00022771"/>
    </source>
</evidence>
<dbReference type="CDD" id="cd16449">
    <property type="entry name" value="RING-HC"/>
    <property type="match status" value="1"/>
</dbReference>
<feature type="region of interest" description="Disordered" evidence="5">
    <location>
        <begin position="503"/>
        <end position="587"/>
    </location>
</feature>
<feature type="compositionally biased region" description="Basic and acidic residues" evidence="5">
    <location>
        <begin position="471"/>
        <end position="483"/>
    </location>
</feature>
<feature type="zinc finger region" description="TRAF-type" evidence="4">
    <location>
        <begin position="107"/>
        <end position="154"/>
    </location>
</feature>
<sequence>MSRFDVKSFCSPPDPELVCGICMNVLDDPKETPCRHVFCRICITTALENKRRCPMCRRRCKIHELRTVLPLVQNLLNKLNMKCKNFRDGEDGISCKQIIKKEYYLEHIKKCDFAYIDCPYTDCKALVLRKDRCQHKQSCEYRLVTCTNGCETQFRWKERSSHCCIKALKKLVKDLEEDKKDLQKRVERLEQQRHRSDPFVSTRTTTARRSEAGGSSHSRRTPFSSSSHTRQSPSRFSIFSRTISDFHRASTHGTDQNHNSASTTNWDDNVSSTSRRAGTPSASSHRILGAWGLLGFGSDSEADRAGSEAQNTIYDNYGPPMVVMEEEDIYANYAREEGDEEPNANRRSWSVTPPQSFSGWGQNRIANPDNVDRATNVSEHVENEDELGNEGNWRENYDDDYNEDYDSYMEDVNDSYPLTSEDEEQRDDVGENGRVSVNQSHSDDGNNNLEYDMSSSQHVGATIEINDDPEDRGREGQNGHESNHASGASCALAEFRTGTADCNGASASDSGQKRCRDSSTEQGNGAGPSKKSRVDAAPSTATNYGECSNSTQISERNEVNQGSMDSNDINSTQQASAEDEEQADVRRSARLRGLDAAPSAIPNVAVPLTTAQLLERLIESDEESDDPSWDSDEYL</sequence>
<dbReference type="SUPFAM" id="SSF49599">
    <property type="entry name" value="TRAF domain-like"/>
    <property type="match status" value="1"/>
</dbReference>
<feature type="compositionally biased region" description="Polar residues" evidence="5">
    <location>
        <begin position="539"/>
        <end position="576"/>
    </location>
</feature>
<feature type="compositionally biased region" description="Low complexity" evidence="5">
    <location>
        <begin position="221"/>
        <end position="235"/>
    </location>
</feature>
<protein>
    <submittedName>
        <fullName evidence="8">E3 ubiquitin-protein ligase pdzrn3</fullName>
    </submittedName>
</protein>
<keyword evidence="9" id="KW-1185">Reference proteome</keyword>
<dbReference type="AlphaFoldDB" id="A0AAV3ZU67"/>
<dbReference type="SUPFAM" id="SSF57850">
    <property type="entry name" value="RING/U-box"/>
    <property type="match status" value="1"/>
</dbReference>
<dbReference type="InterPro" id="IPR013083">
    <property type="entry name" value="Znf_RING/FYVE/PHD"/>
</dbReference>
<evidence type="ECO:0000259" key="6">
    <source>
        <dbReference type="PROSITE" id="PS50089"/>
    </source>
</evidence>
<dbReference type="PROSITE" id="PS00518">
    <property type="entry name" value="ZF_RING_1"/>
    <property type="match status" value="1"/>
</dbReference>
<dbReference type="Pfam" id="PF13923">
    <property type="entry name" value="zf-C3HC4_2"/>
    <property type="match status" value="1"/>
</dbReference>
<feature type="domain" description="TRAF-type" evidence="7">
    <location>
        <begin position="107"/>
        <end position="154"/>
    </location>
</feature>
<dbReference type="InterPro" id="IPR017907">
    <property type="entry name" value="Znf_RING_CS"/>
</dbReference>
<evidence type="ECO:0000256" key="1">
    <source>
        <dbReference type="ARBA" id="ARBA00022723"/>
    </source>
</evidence>
<feature type="compositionally biased region" description="Polar residues" evidence="5">
    <location>
        <begin position="435"/>
        <end position="452"/>
    </location>
</feature>
<evidence type="ECO:0000256" key="3">
    <source>
        <dbReference type="ARBA" id="ARBA00022833"/>
    </source>
</evidence>
<evidence type="ECO:0000313" key="8">
    <source>
        <dbReference type="EMBL" id="GFN98684.1"/>
    </source>
</evidence>
<keyword evidence="1 4" id="KW-0479">Metal-binding</keyword>
<accession>A0AAV3ZU67</accession>
<dbReference type="Proteomes" id="UP000735302">
    <property type="component" value="Unassembled WGS sequence"/>
</dbReference>
<dbReference type="SMART" id="SM00184">
    <property type="entry name" value="RING"/>
    <property type="match status" value="1"/>
</dbReference>
<feature type="compositionally biased region" description="Basic and acidic residues" evidence="5">
    <location>
        <begin position="186"/>
        <end position="197"/>
    </location>
</feature>
<comment type="caution">
    <text evidence="8">The sequence shown here is derived from an EMBL/GenBank/DDBJ whole genome shotgun (WGS) entry which is preliminary data.</text>
</comment>
<organism evidence="8 9">
    <name type="scientific">Plakobranchus ocellatus</name>
    <dbReference type="NCBI Taxonomy" id="259542"/>
    <lineage>
        <taxon>Eukaryota</taxon>
        <taxon>Metazoa</taxon>
        <taxon>Spiralia</taxon>
        <taxon>Lophotrochozoa</taxon>
        <taxon>Mollusca</taxon>
        <taxon>Gastropoda</taxon>
        <taxon>Heterobranchia</taxon>
        <taxon>Euthyneura</taxon>
        <taxon>Panpulmonata</taxon>
        <taxon>Sacoglossa</taxon>
        <taxon>Placobranchoidea</taxon>
        <taxon>Plakobranchidae</taxon>
        <taxon>Plakobranchus</taxon>
    </lineage>
</organism>
<dbReference type="PANTHER" id="PTHR10131:SF94">
    <property type="entry name" value="TNF RECEPTOR-ASSOCIATED FACTOR 4"/>
    <property type="match status" value="1"/>
</dbReference>
<feature type="region of interest" description="Disordered" evidence="5">
    <location>
        <begin position="186"/>
        <end position="235"/>
    </location>
</feature>
<name>A0AAV3ZU67_9GAST</name>
<feature type="compositionally biased region" description="Acidic residues" evidence="5">
    <location>
        <begin position="397"/>
        <end position="413"/>
    </location>
</feature>
<evidence type="ECO:0000259" key="7">
    <source>
        <dbReference type="PROSITE" id="PS50145"/>
    </source>
</evidence>
<dbReference type="EMBL" id="BLXT01002861">
    <property type="protein sequence ID" value="GFN98684.1"/>
    <property type="molecule type" value="Genomic_DNA"/>
</dbReference>
<keyword evidence="3 4" id="KW-0862">Zinc</keyword>
<dbReference type="InterPro" id="IPR001293">
    <property type="entry name" value="Znf_TRAF"/>
</dbReference>
<dbReference type="Gene3D" id="3.30.40.10">
    <property type="entry name" value="Zinc/RING finger domain, C3HC4 (zinc finger)"/>
    <property type="match status" value="2"/>
</dbReference>
<feature type="region of interest" description="Disordered" evidence="5">
    <location>
        <begin position="466"/>
        <end position="487"/>
    </location>
</feature>
<evidence type="ECO:0000256" key="4">
    <source>
        <dbReference type="PROSITE-ProRule" id="PRU00207"/>
    </source>
</evidence>
<reference evidence="8 9" key="1">
    <citation type="journal article" date="2021" name="Elife">
        <title>Chloroplast acquisition without the gene transfer in kleptoplastic sea slugs, Plakobranchus ocellatus.</title>
        <authorList>
            <person name="Maeda T."/>
            <person name="Takahashi S."/>
            <person name="Yoshida T."/>
            <person name="Shimamura S."/>
            <person name="Takaki Y."/>
            <person name="Nagai Y."/>
            <person name="Toyoda A."/>
            <person name="Suzuki Y."/>
            <person name="Arimoto A."/>
            <person name="Ishii H."/>
            <person name="Satoh N."/>
            <person name="Nishiyama T."/>
            <person name="Hasebe M."/>
            <person name="Maruyama T."/>
            <person name="Minagawa J."/>
            <person name="Obokata J."/>
            <person name="Shigenobu S."/>
        </authorList>
    </citation>
    <scope>NUCLEOTIDE SEQUENCE [LARGE SCALE GENOMIC DNA]</scope>
</reference>
<dbReference type="InterPro" id="IPR001841">
    <property type="entry name" value="Znf_RING"/>
</dbReference>
<feature type="compositionally biased region" description="Polar residues" evidence="5">
    <location>
        <begin position="251"/>
        <end position="282"/>
    </location>
</feature>
<feature type="domain" description="RING-type" evidence="6">
    <location>
        <begin position="19"/>
        <end position="57"/>
    </location>
</feature>
<proteinExistence type="predicted"/>
<dbReference type="PROSITE" id="PS50145">
    <property type="entry name" value="ZF_TRAF"/>
    <property type="match status" value="1"/>
</dbReference>
<dbReference type="PROSITE" id="PS50089">
    <property type="entry name" value="ZF_RING_2"/>
    <property type="match status" value="1"/>
</dbReference>
<evidence type="ECO:0000313" key="9">
    <source>
        <dbReference type="Proteomes" id="UP000735302"/>
    </source>
</evidence>
<evidence type="ECO:0000256" key="5">
    <source>
        <dbReference type="SAM" id="MobiDB-lite"/>
    </source>
</evidence>
<feature type="region of interest" description="Disordered" evidence="5">
    <location>
        <begin position="337"/>
        <end position="452"/>
    </location>
</feature>
<gene>
    <name evidence="8" type="ORF">PoB_002519000</name>
</gene>
<feature type="compositionally biased region" description="Polar residues" evidence="5">
    <location>
        <begin position="345"/>
        <end position="365"/>
    </location>
</feature>
<keyword evidence="2 4" id="KW-0863">Zinc-finger</keyword>
<dbReference type="GO" id="GO:0008270">
    <property type="term" value="F:zinc ion binding"/>
    <property type="evidence" value="ECO:0007669"/>
    <property type="project" value="UniProtKB-KW"/>
</dbReference>
<dbReference type="PANTHER" id="PTHR10131">
    <property type="entry name" value="TNF RECEPTOR ASSOCIATED FACTOR"/>
    <property type="match status" value="1"/>
</dbReference>
<feature type="region of interest" description="Disordered" evidence="5">
    <location>
        <begin position="249"/>
        <end position="282"/>
    </location>
</feature>